<dbReference type="InterPro" id="IPR026341">
    <property type="entry name" value="T9SS_type_B"/>
</dbReference>
<dbReference type="NCBIfam" id="TIGR04131">
    <property type="entry name" value="Bac_Flav_CTERM"/>
    <property type="match status" value="1"/>
</dbReference>
<feature type="domain" description="Ig-like" evidence="2">
    <location>
        <begin position="1056"/>
        <end position="1135"/>
    </location>
</feature>
<dbReference type="OrthoDB" id="1236981at2"/>
<proteinExistence type="predicted"/>
<dbReference type="Pfam" id="PF19081">
    <property type="entry name" value="Ig_7"/>
    <property type="match status" value="1"/>
</dbReference>
<dbReference type="AlphaFoldDB" id="A0A4Q0PBC3"/>
<evidence type="ECO:0000313" key="3">
    <source>
        <dbReference type="EMBL" id="RXG23891.1"/>
    </source>
</evidence>
<dbReference type="EMBL" id="QOVK01000004">
    <property type="protein sequence ID" value="RXG23891.1"/>
    <property type="molecule type" value="Genomic_DNA"/>
</dbReference>
<evidence type="ECO:0000313" key="4">
    <source>
        <dbReference type="Proteomes" id="UP000289859"/>
    </source>
</evidence>
<dbReference type="Proteomes" id="UP000289859">
    <property type="component" value="Unassembled WGS sequence"/>
</dbReference>
<evidence type="ECO:0000259" key="2">
    <source>
        <dbReference type="Pfam" id="PF19081"/>
    </source>
</evidence>
<protein>
    <submittedName>
        <fullName evidence="3">Gliding motility-associated-like protein</fullName>
    </submittedName>
</protein>
<dbReference type="RefSeq" id="WP_128764902.1">
    <property type="nucleotide sequence ID" value="NZ_JBHUOO010000047.1"/>
</dbReference>
<gene>
    <name evidence="3" type="ORF">DSM02_1375</name>
</gene>
<accession>A0A4Q0PBC3</accession>
<sequence length="1234" mass="129671">MHKTITLFGKAAPLFFFLLLTGISSKSYAQCAGEDASTTSCDKETNQFIDLFAALNGSPVTGGTWSDDNNSGGLNGTTGELNTWLINRGGTFNYTYTVEDIADCTDNQATVTVTLAGYAGRDNNDGVACETENDVNLFQFVGSSPSPTLFGTWAITVGPANALNGQIFNAQQAGPGNYTFTYTVASQGSCPSTMSTVMVEVIEAPDSGSIDNTVNTVFCETDDLSGFTTFNLRDAIIGEDNGGVWTENQTNEINGFNDSTIDIQNIRDTFGPGTYTFTYTVQPVNPICTFSQTTVAIIIEEVVDFTNAALELTTPDEDIFCEDILPIDAVATITGDIADIPNGNYELTYNVSPAPNTGTDTVTLSMTEGVGRFNINPDFFTAAGVATIRVVSIIDPNTQNACDVKLDDLSDTLTIVALPDVSDSALSVKQPLCFGEDGTLTISDAGNTSEIELADGEYTFSYTLASSTATQDYDAENVTVTDGIAEIPLLANDLATSDDYIITLNAIENSTGCSTTAAITTTFTVSPKPDARTLTVSILDTCEDDTVTVTITDSSDTPNLVDGTYNFTYDISGSITATNQPADDVTITDGTGSFDLPQAILANGNSTLTLTAVSNTASTCEADNLANPTASFNIIATPDATGAVVSIDDSCEDAANTVTITTDPTLIQDGDYILVYNLSDANPSAEDTDVEVTFTGGKTTFDLTATQLAEAGTTTITIISLATASQRCAATGLPIATTFEVLPVPSLENTTLSVASVCFGESTELLFTNSDLSDGNYDINYELIGENTFSDNASIEFIAGEASLTIAAETITNTGSTTITINSIADPGSSCANTTATSTSFEVNPVPELADGDLLASDICLAKNGFVTITAGANLADGDYIITYNLSVSNTAQDLTADVEITNGQGSFEIPAINLSATGTTTITATLINSDAGCSSVPVTVNDDFEIFPLPDATGITGTANDVCFGEPVTVRLSGATVLSDIDYEIYYQLSGATESEIITETVKFTGGSADVILESSVFNSGGLTMFNLLDIQNSTTECSATNLPVTVVDFTLENPAVPSITSDGAVFCINDDPTVADLEANISSSFTIITYDSATGTSVVSPSTPLRANTTYYITAQNTATGCEGSQRLEVTVDLSGCDSVFIPDGFSPNGDGINDLFEMKNMEIVYPDYTIEIFNRYGQVVFKGDSSTGFWDGHANQNRLGGNTLANGVYFYIINYNDGQTSPKQGKVYLNR</sequence>
<comment type="caution">
    <text evidence="3">The sequence shown here is derived from an EMBL/GenBank/DDBJ whole genome shotgun (WGS) entry which is preliminary data.</text>
</comment>
<evidence type="ECO:0000256" key="1">
    <source>
        <dbReference type="SAM" id="SignalP"/>
    </source>
</evidence>
<keyword evidence="4" id="KW-1185">Reference proteome</keyword>
<feature type="signal peptide" evidence="1">
    <location>
        <begin position="1"/>
        <end position="29"/>
    </location>
</feature>
<keyword evidence="1" id="KW-0732">Signal</keyword>
<feature type="chain" id="PRO_5021010545" evidence="1">
    <location>
        <begin position="30"/>
        <end position="1234"/>
    </location>
</feature>
<reference evidence="3 4" key="1">
    <citation type="submission" date="2018-07" db="EMBL/GenBank/DDBJ databases">
        <title>Leeuwenhoekiella genomics.</title>
        <authorList>
            <person name="Tahon G."/>
            <person name="Willems A."/>
        </authorList>
    </citation>
    <scope>NUCLEOTIDE SEQUENCE [LARGE SCALE GENOMIC DNA]</scope>
    <source>
        <strain evidence="3 4">LMG 29608</strain>
    </source>
</reference>
<organism evidence="3 4">
    <name type="scientific">Leeuwenhoekiella polynyae</name>
    <dbReference type="NCBI Taxonomy" id="1550906"/>
    <lineage>
        <taxon>Bacteria</taxon>
        <taxon>Pseudomonadati</taxon>
        <taxon>Bacteroidota</taxon>
        <taxon>Flavobacteriia</taxon>
        <taxon>Flavobacteriales</taxon>
        <taxon>Flavobacteriaceae</taxon>
        <taxon>Leeuwenhoekiella</taxon>
    </lineage>
</organism>
<name>A0A4Q0PBC3_9FLAO</name>
<dbReference type="InterPro" id="IPR044023">
    <property type="entry name" value="Ig_7"/>
</dbReference>
<dbReference type="Pfam" id="PF13585">
    <property type="entry name" value="CHU_C"/>
    <property type="match status" value="1"/>
</dbReference>